<dbReference type="Pfam" id="PF23310">
    <property type="entry name" value="TPR_27"/>
    <property type="match status" value="1"/>
</dbReference>
<accession>A0A068UI21</accession>
<protein>
    <recommendedName>
        <fullName evidence="1">At2g35280-like TPR domain-containing protein</fullName>
    </recommendedName>
</protein>
<dbReference type="STRING" id="49390.A0A068UI21"/>
<feature type="domain" description="At2g35280-like TPR" evidence="1">
    <location>
        <begin position="63"/>
        <end position="124"/>
    </location>
</feature>
<evidence type="ECO:0000313" key="2">
    <source>
        <dbReference type="EMBL" id="CDP07942.1"/>
    </source>
</evidence>
<dbReference type="AlphaFoldDB" id="A0A068UI21"/>
<dbReference type="InterPro" id="IPR040338">
    <property type="entry name" value="At1g67623-like"/>
</dbReference>
<dbReference type="InterPro" id="IPR036047">
    <property type="entry name" value="F-box-like_dom_sf"/>
</dbReference>
<dbReference type="Proteomes" id="UP000295252">
    <property type="component" value="Chromosome III"/>
</dbReference>
<evidence type="ECO:0000313" key="3">
    <source>
        <dbReference type="Proteomes" id="UP000295252"/>
    </source>
</evidence>
<dbReference type="InterPro" id="IPR057136">
    <property type="entry name" value="At2g35280_TPR_dom"/>
</dbReference>
<keyword evidence="3" id="KW-1185">Reference proteome</keyword>
<dbReference type="OrthoDB" id="1865546at2759"/>
<dbReference type="EMBL" id="HG739113">
    <property type="protein sequence ID" value="CDP07942.1"/>
    <property type="molecule type" value="Genomic_DNA"/>
</dbReference>
<dbReference type="OMA" id="ECMEETA"/>
<evidence type="ECO:0000259" key="1">
    <source>
        <dbReference type="Pfam" id="PF23310"/>
    </source>
</evidence>
<dbReference type="SUPFAM" id="SSF81383">
    <property type="entry name" value="F-box domain"/>
    <property type="match status" value="1"/>
</dbReference>
<sequence length="126" mass="14503">MANEQKWSSRTSILSLSTEVLSEVLARVASSSSTDLFWAKLCCKLFYEVSDADNIYQRVSLDKFEIVPWQKNDKVSRFLKKCRESKNPEALYRKGVVDYFTDKHEDSALECMEETANSGHIDAAHW</sequence>
<organism evidence="2 3">
    <name type="scientific">Coffea canephora</name>
    <name type="common">Robusta coffee</name>
    <dbReference type="NCBI Taxonomy" id="49390"/>
    <lineage>
        <taxon>Eukaryota</taxon>
        <taxon>Viridiplantae</taxon>
        <taxon>Streptophyta</taxon>
        <taxon>Embryophyta</taxon>
        <taxon>Tracheophyta</taxon>
        <taxon>Spermatophyta</taxon>
        <taxon>Magnoliopsida</taxon>
        <taxon>eudicotyledons</taxon>
        <taxon>Gunneridae</taxon>
        <taxon>Pentapetalae</taxon>
        <taxon>asterids</taxon>
        <taxon>lamiids</taxon>
        <taxon>Gentianales</taxon>
        <taxon>Rubiaceae</taxon>
        <taxon>Ixoroideae</taxon>
        <taxon>Gardenieae complex</taxon>
        <taxon>Bertiereae - Coffeeae clade</taxon>
        <taxon>Coffeeae</taxon>
        <taxon>Coffea</taxon>
    </lineage>
</organism>
<name>A0A068UI21_COFCA</name>
<dbReference type="PhylomeDB" id="A0A068UI21"/>
<proteinExistence type="predicted"/>
<dbReference type="Gramene" id="CDP07942">
    <property type="protein sequence ID" value="CDP07942"/>
    <property type="gene ID" value="GSCOC_T00025466001"/>
</dbReference>
<dbReference type="PANTHER" id="PTHR33784:SF10">
    <property type="entry name" value="F-BOX PROTEIN"/>
    <property type="match status" value="1"/>
</dbReference>
<dbReference type="PANTHER" id="PTHR33784">
    <property type="entry name" value="OS05G0482100 PROTEIN"/>
    <property type="match status" value="1"/>
</dbReference>
<dbReference type="InParanoid" id="A0A068UI21"/>
<gene>
    <name evidence="2" type="ORF">GSCOC_T00025466001</name>
</gene>
<reference evidence="3" key="1">
    <citation type="journal article" date="2014" name="Science">
        <title>The coffee genome provides insight into the convergent evolution of caffeine biosynthesis.</title>
        <authorList>
            <person name="Denoeud F."/>
            <person name="Carretero-Paulet L."/>
            <person name="Dereeper A."/>
            <person name="Droc G."/>
            <person name="Guyot R."/>
            <person name="Pietrella M."/>
            <person name="Zheng C."/>
            <person name="Alberti A."/>
            <person name="Anthony F."/>
            <person name="Aprea G."/>
            <person name="Aury J.M."/>
            <person name="Bento P."/>
            <person name="Bernard M."/>
            <person name="Bocs S."/>
            <person name="Campa C."/>
            <person name="Cenci A."/>
            <person name="Combes M.C."/>
            <person name="Crouzillat D."/>
            <person name="Da Silva C."/>
            <person name="Daddiego L."/>
            <person name="De Bellis F."/>
            <person name="Dussert S."/>
            <person name="Garsmeur O."/>
            <person name="Gayraud T."/>
            <person name="Guignon V."/>
            <person name="Jahn K."/>
            <person name="Jamilloux V."/>
            <person name="Joet T."/>
            <person name="Labadie K."/>
            <person name="Lan T."/>
            <person name="Leclercq J."/>
            <person name="Lepelley M."/>
            <person name="Leroy T."/>
            <person name="Li L.T."/>
            <person name="Librado P."/>
            <person name="Lopez L."/>
            <person name="Munoz A."/>
            <person name="Noel B."/>
            <person name="Pallavicini A."/>
            <person name="Perrotta G."/>
            <person name="Poncet V."/>
            <person name="Pot D."/>
            <person name="Priyono X."/>
            <person name="Rigoreau M."/>
            <person name="Rouard M."/>
            <person name="Rozas J."/>
            <person name="Tranchant-Dubreuil C."/>
            <person name="VanBuren R."/>
            <person name="Zhang Q."/>
            <person name="Andrade A.C."/>
            <person name="Argout X."/>
            <person name="Bertrand B."/>
            <person name="de Kochko A."/>
            <person name="Graziosi G."/>
            <person name="Henry R.J."/>
            <person name="Jayarama X."/>
            <person name="Ming R."/>
            <person name="Nagai C."/>
            <person name="Rounsley S."/>
            <person name="Sankoff D."/>
            <person name="Giuliano G."/>
            <person name="Albert V.A."/>
            <person name="Wincker P."/>
            <person name="Lashermes P."/>
        </authorList>
    </citation>
    <scope>NUCLEOTIDE SEQUENCE [LARGE SCALE GENOMIC DNA]</scope>
    <source>
        <strain evidence="3">cv. DH200-94</strain>
    </source>
</reference>